<protein>
    <submittedName>
        <fullName evidence="1">Uncharacterized protein</fullName>
    </submittedName>
</protein>
<organism evidence="1">
    <name type="scientific">Populus alba</name>
    <name type="common">White poplar</name>
    <dbReference type="NCBI Taxonomy" id="43335"/>
    <lineage>
        <taxon>Eukaryota</taxon>
        <taxon>Viridiplantae</taxon>
        <taxon>Streptophyta</taxon>
        <taxon>Embryophyta</taxon>
        <taxon>Tracheophyta</taxon>
        <taxon>Spermatophyta</taxon>
        <taxon>Magnoliopsida</taxon>
        <taxon>eudicotyledons</taxon>
        <taxon>Gunneridae</taxon>
        <taxon>Pentapetalae</taxon>
        <taxon>rosids</taxon>
        <taxon>fabids</taxon>
        <taxon>Malpighiales</taxon>
        <taxon>Salicaceae</taxon>
        <taxon>Saliceae</taxon>
        <taxon>Populus</taxon>
    </lineage>
</organism>
<dbReference type="AlphaFoldDB" id="A0A4U5QSE3"/>
<gene>
    <name evidence="1" type="ORF">D5086_0000048460</name>
</gene>
<proteinExistence type="predicted"/>
<accession>A0A4U5QSE3</accession>
<sequence>MEKKSCCYLCSQSQPQDGNRKETRGEANSHSLLSLSAIVAGGGRKAMASAMKIVLRTPSFWHQSFHHLKECENFKSDAYLQLPRGISNWDNDTEAAVLRIGYVKPEIISWSPRIIVLHDFLSSEECDYLRALAKLGFKFLLWWM</sequence>
<comment type="caution">
    <text evidence="1">The sequence shown here is derived from an EMBL/GenBank/DDBJ whole genome shotgun (WGS) entry which is preliminary data.</text>
</comment>
<dbReference type="EMBL" id="RCHU01000117">
    <property type="protein sequence ID" value="TKS13943.1"/>
    <property type="molecule type" value="Genomic_DNA"/>
</dbReference>
<reference evidence="1" key="1">
    <citation type="submission" date="2018-10" db="EMBL/GenBank/DDBJ databases">
        <title>Population genomic analysis revealed the cold adaptation of white poplar.</title>
        <authorList>
            <person name="Liu Y.-J."/>
        </authorList>
    </citation>
    <scope>NUCLEOTIDE SEQUENCE [LARGE SCALE GENOMIC DNA]</scope>
    <source>
        <strain evidence="1">PAL-ZL1</strain>
    </source>
</reference>
<name>A0A4U5QSE3_POPAL</name>
<evidence type="ECO:0000313" key="1">
    <source>
        <dbReference type="EMBL" id="TKS13943.1"/>
    </source>
</evidence>
<dbReference type="STRING" id="43335.A0A4U5QSE3"/>